<dbReference type="AlphaFoldDB" id="A0A7G9L0N3"/>
<evidence type="ECO:0000313" key="2">
    <source>
        <dbReference type="Proteomes" id="UP000515861"/>
    </source>
</evidence>
<keyword evidence="2" id="KW-1185">Reference proteome</keyword>
<accession>A0A7G9L0N3</accession>
<gene>
    <name evidence="1" type="ORF">H8M03_09125</name>
</gene>
<name>A0A7G9L0N3_9SPHN</name>
<dbReference type="KEGG" id="ssau:H8M03_09125"/>
<reference evidence="1 2" key="1">
    <citation type="submission" date="2020-08" db="EMBL/GenBank/DDBJ databases">
        <title>Sphingomonas sp. sand1-3 16S ribosomal RNA gene Genome sequencing and assembly.</title>
        <authorList>
            <person name="Kang M."/>
        </authorList>
    </citation>
    <scope>NUCLEOTIDE SEQUENCE [LARGE SCALE GENOMIC DNA]</scope>
    <source>
        <strain evidence="2">sand1-3</strain>
    </source>
</reference>
<protein>
    <submittedName>
        <fullName evidence="1">Uncharacterized protein</fullName>
    </submittedName>
</protein>
<proteinExistence type="predicted"/>
<dbReference type="RefSeq" id="WP_187479137.1">
    <property type="nucleotide sequence ID" value="NZ_CP060697.1"/>
</dbReference>
<organism evidence="1 2">
    <name type="scientific">Sphingomonas sabuli</name>
    <dbReference type="NCBI Taxonomy" id="2764186"/>
    <lineage>
        <taxon>Bacteria</taxon>
        <taxon>Pseudomonadati</taxon>
        <taxon>Pseudomonadota</taxon>
        <taxon>Alphaproteobacteria</taxon>
        <taxon>Sphingomonadales</taxon>
        <taxon>Sphingomonadaceae</taxon>
        <taxon>Sphingomonas</taxon>
    </lineage>
</organism>
<sequence length="127" mass="14325">METIQLKVTPGPKGPHDEVECDLASHSDYLVDEALILPHDKDFTLVFELDQNAPANWDLDNPFCARTGKCPPRKAQAHSHVRQTQVDKRRLEVEARAPNAKSVIHYRLNFDDGTTFDPIIIHTVASK</sequence>
<dbReference type="EMBL" id="CP060697">
    <property type="protein sequence ID" value="QNM82182.1"/>
    <property type="molecule type" value="Genomic_DNA"/>
</dbReference>
<dbReference type="Proteomes" id="UP000515861">
    <property type="component" value="Chromosome"/>
</dbReference>
<evidence type="ECO:0000313" key="1">
    <source>
        <dbReference type="EMBL" id="QNM82182.1"/>
    </source>
</evidence>